<organism evidence="6 7">
    <name type="scientific">Salibacterium salarium</name>
    <dbReference type="NCBI Taxonomy" id="284579"/>
    <lineage>
        <taxon>Bacteria</taxon>
        <taxon>Bacillati</taxon>
        <taxon>Bacillota</taxon>
        <taxon>Bacilli</taxon>
        <taxon>Bacillales</taxon>
        <taxon>Bacillaceae</taxon>
    </lineage>
</organism>
<accession>A0A3R9PPF3</accession>
<dbReference type="Gene3D" id="3.90.1750.20">
    <property type="entry name" value="Putative Large Serine Recombinase, Chain B, Domain 2"/>
    <property type="match status" value="1"/>
</dbReference>
<evidence type="ECO:0000256" key="4">
    <source>
        <dbReference type="SAM" id="MobiDB-lite"/>
    </source>
</evidence>
<dbReference type="PANTHER" id="PTHR30461">
    <property type="entry name" value="DNA-INVERTASE FROM LAMBDOID PROPHAGE"/>
    <property type="match status" value="1"/>
</dbReference>
<evidence type="ECO:0000313" key="6">
    <source>
        <dbReference type="EMBL" id="RSL35315.1"/>
    </source>
</evidence>
<evidence type="ECO:0000256" key="2">
    <source>
        <dbReference type="ARBA" id="ARBA00023172"/>
    </source>
</evidence>
<feature type="region of interest" description="Disordered" evidence="4">
    <location>
        <begin position="84"/>
        <end position="104"/>
    </location>
</feature>
<dbReference type="PROSITE" id="PS51737">
    <property type="entry name" value="RECOMBINASE_DNA_BIND"/>
    <property type="match status" value="1"/>
</dbReference>
<protein>
    <recommendedName>
        <fullName evidence="5">Recombinase domain-containing protein</fullName>
    </recommendedName>
</protein>
<evidence type="ECO:0000256" key="1">
    <source>
        <dbReference type="ARBA" id="ARBA00023125"/>
    </source>
</evidence>
<dbReference type="Proteomes" id="UP000275076">
    <property type="component" value="Unassembled WGS sequence"/>
</dbReference>
<dbReference type="InterPro" id="IPR011109">
    <property type="entry name" value="DNA_bind_recombinase_dom"/>
</dbReference>
<dbReference type="InterPro" id="IPR038109">
    <property type="entry name" value="DNA_bind_recomb_sf"/>
</dbReference>
<dbReference type="OrthoDB" id="65783at2"/>
<reference evidence="6 7" key="1">
    <citation type="submission" date="2018-10" db="EMBL/GenBank/DDBJ databases">
        <title>Draft genome sequence of Bacillus salarius IM0101, isolated from a hypersaline soil in Inner Mongolia, China.</title>
        <authorList>
            <person name="Yamprayoonswat W."/>
            <person name="Boonvisut S."/>
            <person name="Jumpathong W."/>
            <person name="Sittihan S."/>
            <person name="Ruangsuj P."/>
            <person name="Wanthongcharoen S."/>
            <person name="Thongpramul N."/>
            <person name="Pimmason S."/>
            <person name="Yu B."/>
            <person name="Yasawong M."/>
        </authorList>
    </citation>
    <scope>NUCLEOTIDE SEQUENCE [LARGE SCALE GENOMIC DNA]</scope>
    <source>
        <strain evidence="6 7">IM0101</strain>
    </source>
</reference>
<keyword evidence="7" id="KW-1185">Reference proteome</keyword>
<proteinExistence type="predicted"/>
<keyword evidence="2" id="KW-0233">DNA recombination</keyword>
<feature type="domain" description="Recombinase" evidence="5">
    <location>
        <begin position="10"/>
        <end position="138"/>
    </location>
</feature>
<name>A0A3R9PPF3_9BACI</name>
<dbReference type="InterPro" id="IPR050639">
    <property type="entry name" value="SSR_resolvase"/>
</dbReference>
<dbReference type="GO" id="GO:0003677">
    <property type="term" value="F:DNA binding"/>
    <property type="evidence" value="ECO:0007669"/>
    <property type="project" value="UniProtKB-KW"/>
</dbReference>
<comment type="caution">
    <text evidence="6">The sequence shown here is derived from an EMBL/GenBank/DDBJ whole genome shotgun (WGS) entry which is preliminary data.</text>
</comment>
<dbReference type="Pfam" id="PF07508">
    <property type="entry name" value="Recombinase"/>
    <property type="match status" value="1"/>
</dbReference>
<feature type="coiled-coil region" evidence="3">
    <location>
        <begin position="228"/>
        <end position="297"/>
    </location>
</feature>
<keyword evidence="1" id="KW-0238">DNA-binding</keyword>
<evidence type="ECO:0000259" key="5">
    <source>
        <dbReference type="PROSITE" id="PS51737"/>
    </source>
</evidence>
<gene>
    <name evidence="6" type="ORF">D7Z54_01750</name>
</gene>
<evidence type="ECO:0000313" key="7">
    <source>
        <dbReference type="Proteomes" id="UP000275076"/>
    </source>
</evidence>
<keyword evidence="3" id="KW-0175">Coiled coil</keyword>
<dbReference type="AlphaFoldDB" id="A0A3R9PPF3"/>
<sequence>MGAWVNGPPPFPYEYNRENKRIYINEDKRVLFDYIKRQILKGEPTSNLAYELNQKGYRTAYGKHWNQIAIKRLLTNETHLGHTIYGKSKGSGHKQRKTQPHESVSRNDWTIVKNTHEAVMTEEEFAALKEDFDRRANEHARNRMHAKRYSGPIKCGACGYARSFVTKTNAKGEEVVTVKPCQKADAYGNKCGNGGGKETYVDAAVYAQLVEYKQELEQDLEGNNGSDAEQLEQELHQAEQKLDKAKKALSRVMEMYEEGDYTKAEFQERRDQRKEQISSLENNIEELKQRINYHEQVTNEERLEKVGEVLEVWDGEASKVNKLLRLVIDRINFKRDEDGKLIIQVVYS</sequence>
<dbReference type="EMBL" id="RBVX01000001">
    <property type="protein sequence ID" value="RSL35315.1"/>
    <property type="molecule type" value="Genomic_DNA"/>
</dbReference>
<evidence type="ECO:0000256" key="3">
    <source>
        <dbReference type="SAM" id="Coils"/>
    </source>
</evidence>
<dbReference type="GO" id="GO:0000150">
    <property type="term" value="F:DNA strand exchange activity"/>
    <property type="evidence" value="ECO:0007669"/>
    <property type="project" value="InterPro"/>
</dbReference>
<dbReference type="PANTHER" id="PTHR30461:SF2">
    <property type="entry name" value="SERINE RECOMBINASE PINE-RELATED"/>
    <property type="match status" value="1"/>
</dbReference>